<dbReference type="EMBL" id="CM007383">
    <property type="protein sequence ID" value="ONK75764.1"/>
    <property type="molecule type" value="Genomic_DNA"/>
</dbReference>
<dbReference type="InterPro" id="IPR039391">
    <property type="entry name" value="Phytocyanin-like"/>
</dbReference>
<feature type="signal peptide" evidence="6">
    <location>
        <begin position="1"/>
        <end position="25"/>
    </location>
</feature>
<dbReference type="AlphaFoldDB" id="A0A5P1FCJ8"/>
<evidence type="ECO:0000256" key="2">
    <source>
        <dbReference type="ARBA" id="ARBA00023157"/>
    </source>
</evidence>
<dbReference type="OrthoDB" id="1851979at2759"/>
<dbReference type="PROSITE" id="PS51485">
    <property type="entry name" value="PHYTOCYANIN"/>
    <property type="match status" value="1"/>
</dbReference>
<accession>A0A5P1FCJ8</accession>
<evidence type="ECO:0000313" key="9">
    <source>
        <dbReference type="Proteomes" id="UP000243459"/>
    </source>
</evidence>
<protein>
    <recommendedName>
        <fullName evidence="7">Phytocyanin domain-containing protein</fullName>
    </recommendedName>
</protein>
<dbReference type="InterPro" id="IPR008972">
    <property type="entry name" value="Cupredoxin"/>
</dbReference>
<dbReference type="PANTHER" id="PTHR33021:SF547">
    <property type="entry name" value="OS03G0758500 PROTEIN"/>
    <property type="match status" value="1"/>
</dbReference>
<dbReference type="GO" id="GO:0005886">
    <property type="term" value="C:plasma membrane"/>
    <property type="evidence" value="ECO:0007669"/>
    <property type="project" value="TreeGrafter"/>
</dbReference>
<evidence type="ECO:0000256" key="5">
    <source>
        <dbReference type="ARBA" id="ARBA00037626"/>
    </source>
</evidence>
<comment type="function">
    <text evidence="5">May act as a carbohydrate transporter.</text>
</comment>
<dbReference type="CDD" id="cd11017">
    <property type="entry name" value="Phytocyanin_like_1"/>
    <property type="match status" value="1"/>
</dbReference>
<comment type="similarity">
    <text evidence="4">Belongs to the early nodulin-like (ENODL) family.</text>
</comment>
<reference evidence="9" key="1">
    <citation type="journal article" date="2017" name="Nat. Commun.">
        <title>The asparagus genome sheds light on the origin and evolution of a young Y chromosome.</title>
        <authorList>
            <person name="Harkess A."/>
            <person name="Zhou J."/>
            <person name="Xu C."/>
            <person name="Bowers J.E."/>
            <person name="Van der Hulst R."/>
            <person name="Ayyampalayam S."/>
            <person name="Mercati F."/>
            <person name="Riccardi P."/>
            <person name="McKain M.R."/>
            <person name="Kakrana A."/>
            <person name="Tang H."/>
            <person name="Ray J."/>
            <person name="Groenendijk J."/>
            <person name="Arikit S."/>
            <person name="Mathioni S.M."/>
            <person name="Nakano M."/>
            <person name="Shan H."/>
            <person name="Telgmann-Rauber A."/>
            <person name="Kanno A."/>
            <person name="Yue Z."/>
            <person name="Chen H."/>
            <person name="Li W."/>
            <person name="Chen Y."/>
            <person name="Xu X."/>
            <person name="Zhang Y."/>
            <person name="Luo S."/>
            <person name="Chen H."/>
            <person name="Gao J."/>
            <person name="Mao Z."/>
            <person name="Pires J.C."/>
            <person name="Luo M."/>
            <person name="Kudrna D."/>
            <person name="Wing R.A."/>
            <person name="Meyers B.C."/>
            <person name="Yi K."/>
            <person name="Kong H."/>
            <person name="Lavrijsen P."/>
            <person name="Sunseri F."/>
            <person name="Falavigna A."/>
            <person name="Ye Y."/>
            <person name="Leebens-Mack J.H."/>
            <person name="Chen G."/>
        </authorList>
    </citation>
    <scope>NUCLEOTIDE SEQUENCE [LARGE SCALE GENOMIC DNA]</scope>
    <source>
        <strain evidence="9">cv. DH0086</strain>
    </source>
</reference>
<dbReference type="Gramene" id="ONK75764">
    <property type="protein sequence ID" value="ONK75764"/>
    <property type="gene ID" value="A4U43_C03F20290"/>
</dbReference>
<dbReference type="GO" id="GO:0009055">
    <property type="term" value="F:electron transfer activity"/>
    <property type="evidence" value="ECO:0007669"/>
    <property type="project" value="InterPro"/>
</dbReference>
<dbReference type="PROSITE" id="PS51257">
    <property type="entry name" value="PROKAR_LIPOPROTEIN"/>
    <property type="match status" value="1"/>
</dbReference>
<evidence type="ECO:0000259" key="7">
    <source>
        <dbReference type="PROSITE" id="PS51485"/>
    </source>
</evidence>
<evidence type="ECO:0000256" key="4">
    <source>
        <dbReference type="ARBA" id="ARBA00035011"/>
    </source>
</evidence>
<name>A0A5P1FCJ8_ASPOF</name>
<dbReference type="PANTHER" id="PTHR33021">
    <property type="entry name" value="BLUE COPPER PROTEIN"/>
    <property type="match status" value="1"/>
</dbReference>
<organism evidence="8 9">
    <name type="scientific">Asparagus officinalis</name>
    <name type="common">Garden asparagus</name>
    <dbReference type="NCBI Taxonomy" id="4686"/>
    <lineage>
        <taxon>Eukaryota</taxon>
        <taxon>Viridiplantae</taxon>
        <taxon>Streptophyta</taxon>
        <taxon>Embryophyta</taxon>
        <taxon>Tracheophyta</taxon>
        <taxon>Spermatophyta</taxon>
        <taxon>Magnoliopsida</taxon>
        <taxon>Liliopsida</taxon>
        <taxon>Asparagales</taxon>
        <taxon>Asparagaceae</taxon>
        <taxon>Asparagoideae</taxon>
        <taxon>Asparagus</taxon>
    </lineage>
</organism>
<dbReference type="FunFam" id="2.60.40.420:FF:000018">
    <property type="entry name" value="Lamin-like protein"/>
    <property type="match status" value="1"/>
</dbReference>
<dbReference type="Gene3D" id="2.60.40.420">
    <property type="entry name" value="Cupredoxins - blue copper proteins"/>
    <property type="match status" value="1"/>
</dbReference>
<dbReference type="OMA" id="PTKNNAR"/>
<evidence type="ECO:0000313" key="8">
    <source>
        <dbReference type="EMBL" id="ONK75764.1"/>
    </source>
</evidence>
<evidence type="ECO:0000256" key="1">
    <source>
        <dbReference type="ARBA" id="ARBA00022729"/>
    </source>
</evidence>
<feature type="chain" id="PRO_5024429633" description="Phytocyanin domain-containing protein" evidence="6">
    <location>
        <begin position="26"/>
        <end position="161"/>
    </location>
</feature>
<keyword evidence="2" id="KW-1015">Disulfide bond</keyword>
<evidence type="ECO:0000256" key="3">
    <source>
        <dbReference type="ARBA" id="ARBA00023180"/>
    </source>
</evidence>
<feature type="domain" description="Phytocyanin" evidence="7">
    <location>
        <begin position="26"/>
        <end position="126"/>
    </location>
</feature>
<dbReference type="InterPro" id="IPR003245">
    <property type="entry name" value="Phytocyanin_dom"/>
</dbReference>
<keyword evidence="1 6" id="KW-0732">Signal</keyword>
<sequence>MALRVPAHLSLLLALLLSCDYAASATKFTVGDAKAWNPNVNYTKWVNKHKPFYVGDWLVFYYTKGMADVVRVDSDAYEKCDASHPISNYSKGRSYAFELNETKTYYFICSYGYCYQGMKLSLKAEKLPPPSTPPSKNSVSSRATGGVLALAFAALIRFLFL</sequence>
<keyword evidence="9" id="KW-1185">Reference proteome</keyword>
<proteinExistence type="inferred from homology"/>
<dbReference type="Proteomes" id="UP000243459">
    <property type="component" value="Chromosome 3"/>
</dbReference>
<dbReference type="Pfam" id="PF02298">
    <property type="entry name" value="Cu_bind_like"/>
    <property type="match status" value="1"/>
</dbReference>
<keyword evidence="3" id="KW-0325">Glycoprotein</keyword>
<evidence type="ECO:0000256" key="6">
    <source>
        <dbReference type="SAM" id="SignalP"/>
    </source>
</evidence>
<dbReference type="SUPFAM" id="SSF49503">
    <property type="entry name" value="Cupredoxins"/>
    <property type="match status" value="1"/>
</dbReference>
<gene>
    <name evidence="8" type="ORF">A4U43_C03F20290</name>
</gene>